<organism evidence="2 3">
    <name type="scientific">Neotoma lepida</name>
    <name type="common">Desert woodrat</name>
    <dbReference type="NCBI Taxonomy" id="56216"/>
    <lineage>
        <taxon>Eukaryota</taxon>
        <taxon>Metazoa</taxon>
        <taxon>Chordata</taxon>
        <taxon>Craniata</taxon>
        <taxon>Vertebrata</taxon>
        <taxon>Euteleostomi</taxon>
        <taxon>Mammalia</taxon>
        <taxon>Eutheria</taxon>
        <taxon>Euarchontoglires</taxon>
        <taxon>Glires</taxon>
        <taxon>Rodentia</taxon>
        <taxon>Myomorpha</taxon>
        <taxon>Muroidea</taxon>
        <taxon>Cricetidae</taxon>
        <taxon>Neotominae</taxon>
        <taxon>Neotoma</taxon>
    </lineage>
</organism>
<keyword evidence="3" id="KW-1185">Reference proteome</keyword>
<feature type="region of interest" description="Disordered" evidence="1">
    <location>
        <begin position="1"/>
        <end position="73"/>
    </location>
</feature>
<name>A0A1A6FUB9_NEOLE</name>
<dbReference type="AlphaFoldDB" id="A0A1A6FUB9"/>
<evidence type="ECO:0000313" key="2">
    <source>
        <dbReference type="EMBL" id="OBS57165.1"/>
    </source>
</evidence>
<evidence type="ECO:0000256" key="1">
    <source>
        <dbReference type="SAM" id="MobiDB-lite"/>
    </source>
</evidence>
<gene>
    <name evidence="2" type="ORF">A6R68_11709</name>
</gene>
<accession>A0A1A6FUB9</accession>
<comment type="caution">
    <text evidence="2">The sequence shown here is derived from an EMBL/GenBank/DDBJ whole genome shotgun (WGS) entry which is preliminary data.</text>
</comment>
<feature type="compositionally biased region" description="Polar residues" evidence="1">
    <location>
        <begin position="10"/>
        <end position="25"/>
    </location>
</feature>
<dbReference type="EMBL" id="LZPO01117387">
    <property type="protein sequence ID" value="OBS57165.1"/>
    <property type="molecule type" value="Genomic_DNA"/>
</dbReference>
<dbReference type="Proteomes" id="UP000092124">
    <property type="component" value="Unassembled WGS sequence"/>
</dbReference>
<feature type="non-terminal residue" evidence="2">
    <location>
        <position position="103"/>
    </location>
</feature>
<reference evidence="2 3" key="1">
    <citation type="submission" date="2016-06" db="EMBL/GenBank/DDBJ databases">
        <title>The Draft Genome Sequence and Annotation of the Desert Woodrat Neotoma lepida.</title>
        <authorList>
            <person name="Campbell M."/>
            <person name="Oakeson K.F."/>
            <person name="Yandell M."/>
            <person name="Halpert J.R."/>
            <person name="Dearing D."/>
        </authorList>
    </citation>
    <scope>NUCLEOTIDE SEQUENCE [LARGE SCALE GENOMIC DNA]</scope>
    <source>
        <strain evidence="2">417</strain>
        <tissue evidence="2">Liver</tissue>
    </source>
</reference>
<proteinExistence type="predicted"/>
<feature type="non-terminal residue" evidence="2">
    <location>
        <position position="1"/>
    </location>
</feature>
<protein>
    <submittedName>
        <fullName evidence="2">Uncharacterized protein</fullName>
    </submittedName>
</protein>
<sequence length="103" mass="11004">LPFSTEDSCRQASQTKTPIGPNNLQDPCPTPNPHIPLQLQQVPETKNPLAPIGPRGSSGGIVLTQSPASTAPSQEVKVTITCSDKRQLLALDKVLLMPRLAQQ</sequence>
<feature type="compositionally biased region" description="Polar residues" evidence="1">
    <location>
        <begin position="63"/>
        <end position="73"/>
    </location>
</feature>
<evidence type="ECO:0000313" key="3">
    <source>
        <dbReference type="Proteomes" id="UP000092124"/>
    </source>
</evidence>